<name>D2V1J3_NAEGR</name>
<dbReference type="Gene3D" id="3.40.50.300">
    <property type="entry name" value="P-loop containing nucleotide triphosphate hydrolases"/>
    <property type="match status" value="1"/>
</dbReference>
<dbReference type="SMART" id="SM00174">
    <property type="entry name" value="RHO"/>
    <property type="match status" value="1"/>
</dbReference>
<evidence type="ECO:0000313" key="5">
    <source>
        <dbReference type="EMBL" id="EFC49319.1"/>
    </source>
</evidence>
<dbReference type="OMA" id="MSQPRME"/>
<dbReference type="PANTHER" id="PTHR24072">
    <property type="entry name" value="RHO FAMILY GTPASE"/>
    <property type="match status" value="1"/>
</dbReference>
<keyword evidence="3" id="KW-0342">GTP-binding</keyword>
<proteinExistence type="inferred from homology"/>
<comment type="similarity">
    <text evidence="1">Belongs to the small GTPase superfamily. Rho family.</text>
</comment>
<dbReference type="OrthoDB" id="10250319at2759"/>
<dbReference type="NCBIfam" id="TIGR00231">
    <property type="entry name" value="small_GTP"/>
    <property type="match status" value="1"/>
</dbReference>
<protein>
    <submittedName>
        <fullName evidence="5">Rho family small GTPase</fullName>
    </submittedName>
</protein>
<dbReference type="PROSITE" id="PS51420">
    <property type="entry name" value="RHO"/>
    <property type="match status" value="1"/>
</dbReference>
<sequence>MSQPRMESVKLMTVGDGAVGKTSLLMSYALDKFPEDYVPTVFDNYTCTMVYNKQIHVSLGLWDTAGQDDYEQMRPLAFPGTHVFLICFSLISRSSFENVDAHWIKEIRTFSKDVPFVLCGTKLDSANDPETLKKLEEHGEKPVTKEEGEALAKKLGAYAFCMCSGKTQVGITEVFKKASETGLLYQGVLNSSDLEGGSGGNNTSKTNTSPNNASQNRNGEKKGCCLVM</sequence>
<feature type="compositionally biased region" description="Basic and acidic residues" evidence="4">
    <location>
        <begin position="218"/>
        <end position="228"/>
    </location>
</feature>
<dbReference type="AlphaFoldDB" id="D2V1J3"/>
<dbReference type="Pfam" id="PF00071">
    <property type="entry name" value="Ras"/>
    <property type="match status" value="1"/>
</dbReference>
<dbReference type="CDD" id="cd00157">
    <property type="entry name" value="Rho"/>
    <property type="match status" value="1"/>
</dbReference>
<dbReference type="InterPro" id="IPR027417">
    <property type="entry name" value="P-loop_NTPase"/>
</dbReference>
<dbReference type="Proteomes" id="UP000006671">
    <property type="component" value="Unassembled WGS sequence"/>
</dbReference>
<dbReference type="InParanoid" id="D2V1J3"/>
<dbReference type="eggNOG" id="KOG0393">
    <property type="taxonomic scope" value="Eukaryota"/>
</dbReference>
<dbReference type="KEGG" id="ngr:NAEGRDRAFT_62600"/>
<keyword evidence="2" id="KW-0547">Nucleotide-binding</keyword>
<accession>D2V1J3</accession>
<dbReference type="GO" id="GO:0003924">
    <property type="term" value="F:GTPase activity"/>
    <property type="evidence" value="ECO:0007669"/>
    <property type="project" value="InterPro"/>
</dbReference>
<evidence type="ECO:0000313" key="6">
    <source>
        <dbReference type="Proteomes" id="UP000006671"/>
    </source>
</evidence>
<dbReference type="GeneID" id="8849989"/>
<dbReference type="STRING" id="5762.D2V1J3"/>
<dbReference type="RefSeq" id="XP_002682063.1">
    <property type="nucleotide sequence ID" value="XM_002682017.1"/>
</dbReference>
<organism evidence="6">
    <name type="scientific">Naegleria gruberi</name>
    <name type="common">Amoeba</name>
    <dbReference type="NCBI Taxonomy" id="5762"/>
    <lineage>
        <taxon>Eukaryota</taxon>
        <taxon>Discoba</taxon>
        <taxon>Heterolobosea</taxon>
        <taxon>Tetramitia</taxon>
        <taxon>Eutetramitia</taxon>
        <taxon>Vahlkampfiidae</taxon>
        <taxon>Naegleria</taxon>
    </lineage>
</organism>
<dbReference type="InterPro" id="IPR003578">
    <property type="entry name" value="Small_GTPase_Rho"/>
</dbReference>
<gene>
    <name evidence="5" type="ORF">NAEGRDRAFT_62600</name>
</gene>
<dbReference type="SUPFAM" id="SSF52540">
    <property type="entry name" value="P-loop containing nucleoside triphosphate hydrolases"/>
    <property type="match status" value="1"/>
</dbReference>
<feature type="region of interest" description="Disordered" evidence="4">
    <location>
        <begin position="195"/>
        <end position="228"/>
    </location>
</feature>
<dbReference type="PRINTS" id="PR00449">
    <property type="entry name" value="RASTRNSFRMNG"/>
</dbReference>
<evidence type="ECO:0000256" key="3">
    <source>
        <dbReference type="ARBA" id="ARBA00023134"/>
    </source>
</evidence>
<dbReference type="EMBL" id="GG738848">
    <property type="protein sequence ID" value="EFC49319.1"/>
    <property type="molecule type" value="Genomic_DNA"/>
</dbReference>
<dbReference type="GO" id="GO:0005525">
    <property type="term" value="F:GTP binding"/>
    <property type="evidence" value="ECO:0007669"/>
    <property type="project" value="UniProtKB-KW"/>
</dbReference>
<dbReference type="VEuPathDB" id="AmoebaDB:NAEGRDRAFT_62600"/>
<evidence type="ECO:0000256" key="4">
    <source>
        <dbReference type="SAM" id="MobiDB-lite"/>
    </source>
</evidence>
<dbReference type="PROSITE" id="PS51421">
    <property type="entry name" value="RAS"/>
    <property type="match status" value="1"/>
</dbReference>
<evidence type="ECO:0000256" key="1">
    <source>
        <dbReference type="ARBA" id="ARBA00010142"/>
    </source>
</evidence>
<reference evidence="5 6" key="1">
    <citation type="journal article" date="2010" name="Cell">
        <title>The genome of Naegleria gruberi illuminates early eukaryotic versatility.</title>
        <authorList>
            <person name="Fritz-Laylin L.K."/>
            <person name="Prochnik S.E."/>
            <person name="Ginger M.L."/>
            <person name="Dacks J.B."/>
            <person name="Carpenter M.L."/>
            <person name="Field M.C."/>
            <person name="Kuo A."/>
            <person name="Paredez A."/>
            <person name="Chapman J."/>
            <person name="Pham J."/>
            <person name="Shu S."/>
            <person name="Neupane R."/>
            <person name="Cipriano M."/>
            <person name="Mancuso J."/>
            <person name="Tu H."/>
            <person name="Salamov A."/>
            <person name="Lindquist E."/>
            <person name="Shapiro H."/>
            <person name="Lucas S."/>
            <person name="Grigoriev I.V."/>
            <person name="Cande W.Z."/>
            <person name="Fulton C."/>
            <person name="Rokhsar D.S."/>
            <person name="Dawson S.C."/>
        </authorList>
    </citation>
    <scope>NUCLEOTIDE SEQUENCE [LARGE SCALE GENOMIC DNA]</scope>
    <source>
        <strain evidence="5 6">NEG-M</strain>
    </source>
</reference>
<dbReference type="PROSITE" id="PS51419">
    <property type="entry name" value="RAB"/>
    <property type="match status" value="1"/>
</dbReference>
<dbReference type="InterPro" id="IPR001806">
    <property type="entry name" value="Small_GTPase"/>
</dbReference>
<feature type="compositionally biased region" description="Low complexity" evidence="4">
    <location>
        <begin position="201"/>
        <end position="214"/>
    </location>
</feature>
<evidence type="ECO:0000256" key="2">
    <source>
        <dbReference type="ARBA" id="ARBA00022741"/>
    </source>
</evidence>
<dbReference type="GO" id="GO:0007264">
    <property type="term" value="P:small GTPase-mediated signal transduction"/>
    <property type="evidence" value="ECO:0007669"/>
    <property type="project" value="InterPro"/>
</dbReference>
<dbReference type="InterPro" id="IPR005225">
    <property type="entry name" value="Small_GTP-bd"/>
</dbReference>
<dbReference type="SMART" id="SM00173">
    <property type="entry name" value="RAS"/>
    <property type="match status" value="1"/>
</dbReference>
<dbReference type="SMART" id="SM00175">
    <property type="entry name" value="RAB"/>
    <property type="match status" value="1"/>
</dbReference>
<dbReference type="FunFam" id="3.40.50.300:FF:001179">
    <property type="entry name" value="Rho family GTPase"/>
    <property type="match status" value="1"/>
</dbReference>
<keyword evidence="6" id="KW-1185">Reference proteome</keyword>